<dbReference type="Pfam" id="PF05978">
    <property type="entry name" value="UNC-93"/>
    <property type="match status" value="2"/>
</dbReference>
<dbReference type="HOGENOM" id="CLU_025356_2_0_1"/>
<reference evidence="9" key="1">
    <citation type="journal article" date="2012" name="Nature">
        <title>The oyster genome reveals stress adaptation and complexity of shell formation.</title>
        <authorList>
            <person name="Zhang G."/>
            <person name="Fang X."/>
            <person name="Guo X."/>
            <person name="Li L."/>
            <person name="Luo R."/>
            <person name="Xu F."/>
            <person name="Yang P."/>
            <person name="Zhang L."/>
            <person name="Wang X."/>
            <person name="Qi H."/>
            <person name="Xiong Z."/>
            <person name="Que H."/>
            <person name="Xie Y."/>
            <person name="Holland P.W."/>
            <person name="Paps J."/>
            <person name="Zhu Y."/>
            <person name="Wu F."/>
            <person name="Chen Y."/>
            <person name="Wang J."/>
            <person name="Peng C."/>
            <person name="Meng J."/>
            <person name="Yang L."/>
            <person name="Liu J."/>
            <person name="Wen B."/>
            <person name="Zhang N."/>
            <person name="Huang Z."/>
            <person name="Zhu Q."/>
            <person name="Feng Y."/>
            <person name="Mount A."/>
            <person name="Hedgecock D."/>
            <person name="Xu Z."/>
            <person name="Liu Y."/>
            <person name="Domazet-Loso T."/>
            <person name="Du Y."/>
            <person name="Sun X."/>
            <person name="Zhang S."/>
            <person name="Liu B."/>
            <person name="Cheng P."/>
            <person name="Jiang X."/>
            <person name="Li J."/>
            <person name="Fan D."/>
            <person name="Wang W."/>
            <person name="Fu W."/>
            <person name="Wang T."/>
            <person name="Wang B."/>
            <person name="Zhang J."/>
            <person name="Peng Z."/>
            <person name="Li Y."/>
            <person name="Li N."/>
            <person name="Wang J."/>
            <person name="Chen M."/>
            <person name="He Y."/>
            <person name="Tan F."/>
            <person name="Song X."/>
            <person name="Zheng Q."/>
            <person name="Huang R."/>
            <person name="Yang H."/>
            <person name="Du X."/>
            <person name="Chen L."/>
            <person name="Yang M."/>
            <person name="Gaffney P.M."/>
            <person name="Wang S."/>
            <person name="Luo L."/>
            <person name="She Z."/>
            <person name="Ming Y."/>
            <person name="Huang W."/>
            <person name="Zhang S."/>
            <person name="Huang B."/>
            <person name="Zhang Y."/>
            <person name="Qu T."/>
            <person name="Ni P."/>
            <person name="Miao G."/>
            <person name="Wang J."/>
            <person name="Wang Q."/>
            <person name="Steinberg C.E."/>
            <person name="Wang H."/>
            <person name="Li N."/>
            <person name="Qian L."/>
            <person name="Zhang G."/>
            <person name="Li Y."/>
            <person name="Yang H."/>
            <person name="Liu X."/>
            <person name="Wang J."/>
            <person name="Yin Y."/>
            <person name="Wang J."/>
        </authorList>
    </citation>
    <scope>NUCLEOTIDE SEQUENCE [LARGE SCALE GENOMIC DNA]</scope>
    <source>
        <strain evidence="9">05x7-T-G4-1.051#20</strain>
    </source>
</reference>
<dbReference type="InterPro" id="IPR010291">
    <property type="entry name" value="Ion_channel_UNC-93"/>
</dbReference>
<keyword evidence="3" id="KW-0812">Transmembrane</keyword>
<keyword evidence="4" id="KW-1133">Transmembrane helix</keyword>
<evidence type="ECO:0000256" key="6">
    <source>
        <dbReference type="ARBA" id="ARBA00023180"/>
    </source>
</evidence>
<evidence type="ECO:0000256" key="4">
    <source>
        <dbReference type="ARBA" id="ARBA00022989"/>
    </source>
</evidence>
<sequence length="319" mass="34600">MVWALYLGSVLVGIGAAILWTAQGNFLTINSDSDTVSRNSGIFWALLQCSLLFGNIYSYFVLKGSTDITDDERTKLFIGLSGAALLGVLCFLFLRKPVSTDTENLVNLSPSDQSERESPLQTISIELTFFSGVYGTCISNTPQFGDNAKGLIGISGMFIGVGEILGGAAFGLMGKRTNKYGRDPIVLLGYLAHMAAFFLIFMNIPNGSPQDNTDSATYMTPSQYVAVFSSFLLGFGDSSFNTQLYSILGFMFPEDSSPAFALFKFVQSIAAAAAFYYSEALLLYYQLLILTVLGAIGTLAFCVVEWGVSRAYRMGYQSI</sequence>
<dbReference type="InterPro" id="IPR051617">
    <property type="entry name" value="UNC-93-like_regulator"/>
</dbReference>
<evidence type="ECO:0000256" key="5">
    <source>
        <dbReference type="ARBA" id="ARBA00023136"/>
    </source>
</evidence>
<dbReference type="FunCoup" id="K1QTF5">
    <property type="interactions" value="223"/>
</dbReference>
<evidence type="ECO:0000256" key="1">
    <source>
        <dbReference type="ARBA" id="ARBA00004141"/>
    </source>
</evidence>
<dbReference type="PANTHER" id="PTHR23294">
    <property type="entry name" value="ET TRANSLATION PRODUCT-RELATED"/>
    <property type="match status" value="1"/>
</dbReference>
<keyword evidence="5" id="KW-0472">Membrane</keyword>
<dbReference type="EMBL" id="JH818863">
    <property type="protein sequence ID" value="EKC32255.1"/>
    <property type="molecule type" value="Genomic_DNA"/>
</dbReference>
<dbReference type="GO" id="GO:0016020">
    <property type="term" value="C:membrane"/>
    <property type="evidence" value="ECO:0007669"/>
    <property type="project" value="UniProtKB-SubCell"/>
</dbReference>
<comment type="similarity">
    <text evidence="2">Belongs to the unc-93 family.</text>
</comment>
<dbReference type="AlphaFoldDB" id="K1QTF5"/>
<protein>
    <recommendedName>
        <fullName evidence="7">UNC93-like protein MFSD11</fullName>
    </recommendedName>
    <alternativeName>
        <fullName evidence="8">Major facilitator superfamily domain-containing protein 11</fullName>
    </alternativeName>
</protein>
<keyword evidence="6" id="KW-0325">Glycoprotein</keyword>
<proteinExistence type="inferred from homology"/>
<accession>K1QTF5</accession>
<gene>
    <name evidence="9" type="ORF">CGI_10026245</name>
</gene>
<dbReference type="InParanoid" id="K1QTF5"/>
<comment type="subcellular location">
    <subcellularLocation>
        <location evidence="1">Membrane</location>
        <topology evidence="1">Multi-pass membrane protein</topology>
    </subcellularLocation>
</comment>
<evidence type="ECO:0000256" key="2">
    <source>
        <dbReference type="ARBA" id="ARBA00009172"/>
    </source>
</evidence>
<evidence type="ECO:0000256" key="8">
    <source>
        <dbReference type="ARBA" id="ARBA00041910"/>
    </source>
</evidence>
<dbReference type="Gene3D" id="1.20.1250.20">
    <property type="entry name" value="MFS general substrate transporter like domains"/>
    <property type="match status" value="1"/>
</dbReference>
<name>K1QTF5_MAGGI</name>
<dbReference type="PANTHER" id="PTHR23294:SF0">
    <property type="entry name" value="UNC93-LIKE PROTEIN MFSD11"/>
    <property type="match status" value="1"/>
</dbReference>
<dbReference type="SUPFAM" id="SSF103473">
    <property type="entry name" value="MFS general substrate transporter"/>
    <property type="match status" value="1"/>
</dbReference>
<evidence type="ECO:0000313" key="9">
    <source>
        <dbReference type="EMBL" id="EKC32255.1"/>
    </source>
</evidence>
<evidence type="ECO:0000256" key="3">
    <source>
        <dbReference type="ARBA" id="ARBA00022692"/>
    </source>
</evidence>
<dbReference type="InterPro" id="IPR036259">
    <property type="entry name" value="MFS_trans_sf"/>
</dbReference>
<organism evidence="9">
    <name type="scientific">Magallana gigas</name>
    <name type="common">Pacific oyster</name>
    <name type="synonym">Crassostrea gigas</name>
    <dbReference type="NCBI Taxonomy" id="29159"/>
    <lineage>
        <taxon>Eukaryota</taxon>
        <taxon>Metazoa</taxon>
        <taxon>Spiralia</taxon>
        <taxon>Lophotrochozoa</taxon>
        <taxon>Mollusca</taxon>
        <taxon>Bivalvia</taxon>
        <taxon>Autobranchia</taxon>
        <taxon>Pteriomorphia</taxon>
        <taxon>Ostreida</taxon>
        <taxon>Ostreoidea</taxon>
        <taxon>Ostreidae</taxon>
        <taxon>Magallana</taxon>
    </lineage>
</organism>
<evidence type="ECO:0000256" key="7">
    <source>
        <dbReference type="ARBA" id="ARBA00040302"/>
    </source>
</evidence>